<dbReference type="AlphaFoldDB" id="A0A1W2E7W0"/>
<dbReference type="NCBIfam" id="TIGR00884">
    <property type="entry name" value="guaA_Cterm"/>
    <property type="match status" value="1"/>
</dbReference>
<dbReference type="GO" id="GO:0005829">
    <property type="term" value="C:cytosol"/>
    <property type="evidence" value="ECO:0007669"/>
    <property type="project" value="TreeGrafter"/>
</dbReference>
<dbReference type="SUPFAM" id="SSF54810">
    <property type="entry name" value="GMP synthetase C-terminal dimerisation domain"/>
    <property type="match status" value="1"/>
</dbReference>
<evidence type="ECO:0000256" key="3">
    <source>
        <dbReference type="ARBA" id="ARBA00022598"/>
    </source>
</evidence>
<keyword evidence="4 9" id="KW-0547">Nucleotide-binding</keyword>
<organism evidence="12 13">
    <name type="scientific">Pedobacter africanus</name>
    <dbReference type="NCBI Taxonomy" id="151894"/>
    <lineage>
        <taxon>Bacteria</taxon>
        <taxon>Pseudomonadati</taxon>
        <taxon>Bacteroidota</taxon>
        <taxon>Sphingobacteriia</taxon>
        <taxon>Sphingobacteriales</taxon>
        <taxon>Sphingobacteriaceae</taxon>
        <taxon>Pedobacter</taxon>
    </lineage>
</organism>
<dbReference type="PANTHER" id="PTHR11922">
    <property type="entry name" value="GMP SYNTHASE-RELATED"/>
    <property type="match status" value="1"/>
</dbReference>
<feature type="binding site" evidence="10">
    <location>
        <begin position="220"/>
        <end position="226"/>
    </location>
    <ligand>
        <name>ATP</name>
        <dbReference type="ChEBI" id="CHEBI:30616"/>
    </ligand>
</feature>
<dbReference type="Gene3D" id="3.40.50.620">
    <property type="entry name" value="HUPs"/>
    <property type="match status" value="1"/>
</dbReference>
<feature type="active site" evidence="9">
    <location>
        <position position="168"/>
    </location>
</feature>
<dbReference type="InterPro" id="IPR001674">
    <property type="entry name" value="GMP_synth_C"/>
</dbReference>
<dbReference type="GO" id="GO:0003921">
    <property type="term" value="F:GMP synthase activity"/>
    <property type="evidence" value="ECO:0007669"/>
    <property type="project" value="InterPro"/>
</dbReference>
<dbReference type="CDD" id="cd01997">
    <property type="entry name" value="GMP_synthase_C"/>
    <property type="match status" value="1"/>
</dbReference>
<evidence type="ECO:0000256" key="9">
    <source>
        <dbReference type="HAMAP-Rule" id="MF_00344"/>
    </source>
</evidence>
<dbReference type="UniPathway" id="UPA00189">
    <property type="reaction ID" value="UER00296"/>
</dbReference>
<dbReference type="EMBL" id="FWXT01000005">
    <property type="protein sequence ID" value="SMD05532.1"/>
    <property type="molecule type" value="Genomic_DNA"/>
</dbReference>
<keyword evidence="5 9" id="KW-0332">GMP biosynthesis</keyword>
<dbReference type="InterPro" id="IPR022955">
    <property type="entry name" value="GMP_synthase"/>
</dbReference>
<comment type="function">
    <text evidence="1 9">Catalyzes the synthesis of GMP from XMP.</text>
</comment>
<name>A0A1W2E7W0_9SPHI</name>
<dbReference type="FunFam" id="3.30.300.10:FF:000002">
    <property type="entry name" value="GMP synthase [glutamine-hydrolyzing]"/>
    <property type="match status" value="1"/>
</dbReference>
<evidence type="ECO:0000256" key="4">
    <source>
        <dbReference type="ARBA" id="ARBA00022741"/>
    </source>
</evidence>
<dbReference type="EC" id="6.3.5.2" evidence="9"/>
<evidence type="ECO:0000256" key="6">
    <source>
        <dbReference type="ARBA" id="ARBA00022755"/>
    </source>
</evidence>
<evidence type="ECO:0000256" key="2">
    <source>
        <dbReference type="ARBA" id="ARBA00005153"/>
    </source>
</evidence>
<proteinExistence type="inferred from homology"/>
<comment type="subunit">
    <text evidence="9">Homodimer.</text>
</comment>
<dbReference type="SUPFAM" id="SSF52402">
    <property type="entry name" value="Adenine nucleotide alpha hydrolases-like"/>
    <property type="match status" value="1"/>
</dbReference>
<dbReference type="InterPro" id="IPR022310">
    <property type="entry name" value="NAD/GMP_synthase"/>
</dbReference>
<gene>
    <name evidence="9" type="primary">guaA</name>
    <name evidence="12" type="ORF">SAMN04488524_4484</name>
</gene>
<dbReference type="InterPro" id="IPR014729">
    <property type="entry name" value="Rossmann-like_a/b/a_fold"/>
</dbReference>
<feature type="domain" description="GMPS ATP-PPase" evidence="11">
    <location>
        <begin position="193"/>
        <end position="383"/>
    </location>
</feature>
<evidence type="ECO:0000256" key="5">
    <source>
        <dbReference type="ARBA" id="ARBA00022749"/>
    </source>
</evidence>
<dbReference type="NCBIfam" id="TIGR00888">
    <property type="entry name" value="guaA_Nterm"/>
    <property type="match status" value="1"/>
</dbReference>
<evidence type="ECO:0000313" key="12">
    <source>
        <dbReference type="EMBL" id="SMD05532.1"/>
    </source>
</evidence>
<dbReference type="Gene3D" id="3.30.300.10">
    <property type="match status" value="1"/>
</dbReference>
<keyword evidence="8 9" id="KW-0315">Glutamine amidotransferase</keyword>
<evidence type="ECO:0000313" key="13">
    <source>
        <dbReference type="Proteomes" id="UP000192756"/>
    </source>
</evidence>
<comment type="catalytic activity">
    <reaction evidence="9">
        <text>XMP + L-glutamine + ATP + H2O = GMP + L-glutamate + AMP + diphosphate + 2 H(+)</text>
        <dbReference type="Rhea" id="RHEA:11680"/>
        <dbReference type="ChEBI" id="CHEBI:15377"/>
        <dbReference type="ChEBI" id="CHEBI:15378"/>
        <dbReference type="ChEBI" id="CHEBI:29985"/>
        <dbReference type="ChEBI" id="CHEBI:30616"/>
        <dbReference type="ChEBI" id="CHEBI:33019"/>
        <dbReference type="ChEBI" id="CHEBI:57464"/>
        <dbReference type="ChEBI" id="CHEBI:58115"/>
        <dbReference type="ChEBI" id="CHEBI:58359"/>
        <dbReference type="ChEBI" id="CHEBI:456215"/>
        <dbReference type="EC" id="6.3.5.2"/>
    </reaction>
</comment>
<keyword evidence="7 9" id="KW-0067">ATP-binding</keyword>
<reference evidence="13" key="1">
    <citation type="submission" date="2017-04" db="EMBL/GenBank/DDBJ databases">
        <authorList>
            <person name="Varghese N."/>
            <person name="Submissions S."/>
        </authorList>
    </citation>
    <scope>NUCLEOTIDE SEQUENCE [LARGE SCALE GENOMIC DNA]</scope>
    <source>
        <strain evidence="13">DSM 12126</strain>
    </source>
</reference>
<evidence type="ECO:0000256" key="8">
    <source>
        <dbReference type="ARBA" id="ARBA00022962"/>
    </source>
</evidence>
<feature type="active site" description="Nucleophile" evidence="9">
    <location>
        <position position="78"/>
    </location>
</feature>
<dbReference type="HAMAP" id="MF_00344">
    <property type="entry name" value="GMP_synthase"/>
    <property type="match status" value="1"/>
</dbReference>
<dbReference type="SUPFAM" id="SSF52317">
    <property type="entry name" value="Class I glutamine amidotransferase-like"/>
    <property type="match status" value="1"/>
</dbReference>
<sequence length="508" mass="56003">MLEKIIILDFGSQYTQLIARRVRELNVYCEIHPFNNIPELGSEVKGIILSGSPYSVRQEDAPQIDLKKFGNLPVLGVCYGAQYIAQHSGGEVQPSSTREYGRANLNFVATTNKLLKNIAPGSQVWMSHGDTITKIPANFELIASTDSVKVAAYQVKDTDTYGIQFHPEVTHSTDGKQLLENFLVDICGCKQEWTPYAFVETTIADLKAKLGNDKVVLALSGGVDSSVAALLLHKAIGTNLHCIFVDNGLLRKNEYEAVLEQYKHLGLNIKGVDAKERFLSQLAGVSDPELKRKAIGRVFIEVFDDEAHQVQDVKWLAQGTIYPDIIESVSVKGPSATIKSHHNVGGLPDFMKLQVVEPLNTLFKDEVRRVGTSLGLEHFIIGRHPFPGPGLAIRILGEVTAEKVAILQEADAIYINNLKEAGLYDKVWQAGAIFLPVQSVGVMGDERTYENAIALRAVESVDGMTADWCHLPYNVLAKISNEIINKVKGINRVVYDISSKPPATIEWE</sequence>
<dbReference type="Gene3D" id="3.40.50.880">
    <property type="match status" value="1"/>
</dbReference>
<dbReference type="Proteomes" id="UP000192756">
    <property type="component" value="Unassembled WGS sequence"/>
</dbReference>
<accession>A0A1W2E7W0</accession>
<dbReference type="PANTHER" id="PTHR11922:SF2">
    <property type="entry name" value="GMP SYNTHASE [GLUTAMINE-HYDROLYZING]"/>
    <property type="match status" value="1"/>
</dbReference>
<dbReference type="FunFam" id="3.40.50.880:FF:000001">
    <property type="entry name" value="GMP synthase [glutamine-hydrolyzing]"/>
    <property type="match status" value="1"/>
</dbReference>
<dbReference type="PROSITE" id="PS51553">
    <property type="entry name" value="GMPS_ATP_PPASE"/>
    <property type="match status" value="1"/>
</dbReference>
<dbReference type="InterPro" id="IPR004739">
    <property type="entry name" value="GMP_synth_GATase"/>
</dbReference>
<dbReference type="Pfam" id="PF02540">
    <property type="entry name" value="NAD_synthase"/>
    <property type="match status" value="1"/>
</dbReference>
<dbReference type="FunFam" id="3.40.50.620:FF:000001">
    <property type="entry name" value="GMP synthase [glutamine-hydrolyzing]"/>
    <property type="match status" value="1"/>
</dbReference>
<evidence type="ECO:0000256" key="10">
    <source>
        <dbReference type="PROSITE-ProRule" id="PRU00886"/>
    </source>
</evidence>
<comment type="pathway">
    <text evidence="2 9">Purine metabolism; GMP biosynthesis; GMP from XMP (L-Gln route): step 1/1.</text>
</comment>
<feature type="active site" evidence="9">
    <location>
        <position position="166"/>
    </location>
</feature>
<dbReference type="NCBIfam" id="NF000848">
    <property type="entry name" value="PRK00074.1"/>
    <property type="match status" value="1"/>
</dbReference>
<keyword evidence="6 9" id="KW-0658">Purine biosynthesis</keyword>
<dbReference type="Pfam" id="PF00117">
    <property type="entry name" value="GATase"/>
    <property type="match status" value="1"/>
</dbReference>
<dbReference type="OrthoDB" id="9802219at2"/>
<dbReference type="CDD" id="cd01742">
    <property type="entry name" value="GATase1_GMP_Synthase"/>
    <property type="match status" value="1"/>
</dbReference>
<dbReference type="InterPro" id="IPR025777">
    <property type="entry name" value="GMPS_ATP_PPase_dom"/>
</dbReference>
<evidence type="ECO:0000256" key="7">
    <source>
        <dbReference type="ARBA" id="ARBA00022840"/>
    </source>
</evidence>
<dbReference type="PRINTS" id="PR00096">
    <property type="entry name" value="GATASE"/>
</dbReference>
<dbReference type="InterPro" id="IPR029062">
    <property type="entry name" value="Class_I_gatase-like"/>
</dbReference>
<dbReference type="GO" id="GO:0005524">
    <property type="term" value="F:ATP binding"/>
    <property type="evidence" value="ECO:0007669"/>
    <property type="project" value="UniProtKB-UniRule"/>
</dbReference>
<evidence type="ECO:0000259" key="11">
    <source>
        <dbReference type="PROSITE" id="PS51553"/>
    </source>
</evidence>
<keyword evidence="13" id="KW-1185">Reference proteome</keyword>
<dbReference type="PROSITE" id="PS51273">
    <property type="entry name" value="GATASE_TYPE_1"/>
    <property type="match status" value="1"/>
</dbReference>
<protein>
    <recommendedName>
        <fullName evidence="9">GMP synthase [glutamine-hydrolyzing]</fullName>
        <ecNumber evidence="9">6.3.5.2</ecNumber>
    </recommendedName>
    <alternativeName>
        <fullName evidence="9">GMP synthetase</fullName>
    </alternativeName>
    <alternativeName>
        <fullName evidence="9">Glutamine amidotransferase</fullName>
    </alternativeName>
</protein>
<keyword evidence="3 9" id="KW-0436">Ligase</keyword>
<dbReference type="RefSeq" id="WP_084241487.1">
    <property type="nucleotide sequence ID" value="NZ_FWXT01000005.1"/>
</dbReference>
<dbReference type="STRING" id="151894.SAMN04488524_4484"/>
<dbReference type="InterPro" id="IPR017926">
    <property type="entry name" value="GATASE"/>
</dbReference>
<dbReference type="Pfam" id="PF00958">
    <property type="entry name" value="GMP_synt_C"/>
    <property type="match status" value="1"/>
</dbReference>
<evidence type="ECO:0000256" key="1">
    <source>
        <dbReference type="ARBA" id="ARBA00002332"/>
    </source>
</evidence>